<gene>
    <name evidence="3" type="ORF">BECKFW1821C_GA0114237_10479</name>
</gene>
<dbReference type="InterPro" id="IPR034154">
    <property type="entry name" value="TOPRIM_DnaG/twinkle"/>
</dbReference>
<name>A0A450TW60_9GAMM</name>
<evidence type="ECO:0000256" key="1">
    <source>
        <dbReference type="SAM" id="Coils"/>
    </source>
</evidence>
<reference evidence="3" key="1">
    <citation type="submission" date="2019-02" db="EMBL/GenBank/DDBJ databases">
        <authorList>
            <person name="Gruber-Vodicka R. H."/>
            <person name="Seah K. B. B."/>
        </authorList>
    </citation>
    <scope>NUCLEOTIDE SEQUENCE</scope>
    <source>
        <strain evidence="3">BECK_BZ131</strain>
    </source>
</reference>
<evidence type="ECO:0000313" key="3">
    <source>
        <dbReference type="EMBL" id="VFJ73214.1"/>
    </source>
</evidence>
<protein>
    <submittedName>
        <fullName evidence="3">Toprim domain-containing protein</fullName>
    </submittedName>
</protein>
<sequence>MHPTGKSGSVTIGSLISEAKECGWTLPEEKLSKNEIEKRKREAAVRREEAKQKALAAEEAREEAAEEVARAAELIYRDLTSDSGVSPYLDAKKVRAFGVRFVERAFQVICHGDPNEGEELKVELVTDPGKFGASFEESKKNGQPIKFIKKGALLVPMRDGNGKIWNVQIIWPGGKKSFLKYGRKQGRFHLIGSAMAGGVLLLAEGYADAATLHMATGYPAACAFDSGNMPHVAGALARRHRNIRILACADDDYQNPKNPGVAAARAVAAAVSGALVIPRFPEGRDGQTDFNDLAIFSGAGINAVKEQIEAAFEEASWGGPKAWLNNPGDGGKRRRAVSVMPLDDAVERFCPLDDGSGKFLFDTWTMKVVYRDMSALRARSDRGWVPIHAPVSSGSLSFQYVNMSAVSPAGEMGSGQATSHLDRPGRLLHRRGGV</sequence>
<dbReference type="EMBL" id="CAADFE010000047">
    <property type="protein sequence ID" value="VFJ73214.1"/>
    <property type="molecule type" value="Genomic_DNA"/>
</dbReference>
<dbReference type="AlphaFoldDB" id="A0A450TW60"/>
<dbReference type="CDD" id="cd01029">
    <property type="entry name" value="TOPRIM_primases"/>
    <property type="match status" value="1"/>
</dbReference>
<feature type="coiled-coil region" evidence="1">
    <location>
        <begin position="33"/>
        <end position="74"/>
    </location>
</feature>
<proteinExistence type="predicted"/>
<feature type="region of interest" description="Disordered" evidence="2">
    <location>
        <begin position="411"/>
        <end position="434"/>
    </location>
</feature>
<accession>A0A450TW60</accession>
<evidence type="ECO:0000256" key="2">
    <source>
        <dbReference type="SAM" id="MobiDB-lite"/>
    </source>
</evidence>
<keyword evidence="1" id="KW-0175">Coiled coil</keyword>
<organism evidence="3">
    <name type="scientific">Candidatus Kentrum sp. FW</name>
    <dbReference type="NCBI Taxonomy" id="2126338"/>
    <lineage>
        <taxon>Bacteria</taxon>
        <taxon>Pseudomonadati</taxon>
        <taxon>Pseudomonadota</taxon>
        <taxon>Gammaproteobacteria</taxon>
        <taxon>Candidatus Kentrum</taxon>
    </lineage>
</organism>